<proteinExistence type="predicted"/>
<evidence type="ECO:0000259" key="1">
    <source>
        <dbReference type="Pfam" id="PF01208"/>
    </source>
</evidence>
<sequence length="74" mass="8205">GGGCDTQKVLPTGNLNDIEKEVKKNISIFAPEGGFVFATVHNIQPDIPPEKIVRVYESAYKYGKQVYSASRYVE</sequence>
<dbReference type="EMBL" id="BARW01026726">
    <property type="protein sequence ID" value="GAJ08624.1"/>
    <property type="molecule type" value="Genomic_DNA"/>
</dbReference>
<dbReference type="SUPFAM" id="SSF51726">
    <property type="entry name" value="UROD/MetE-like"/>
    <property type="match status" value="1"/>
</dbReference>
<dbReference type="InterPro" id="IPR000257">
    <property type="entry name" value="Uroporphyrinogen_deCOase"/>
</dbReference>
<accession>X1TTQ6</accession>
<reference evidence="2" key="1">
    <citation type="journal article" date="2014" name="Front. Microbiol.">
        <title>High frequency of phylogenetically diverse reductive dehalogenase-homologous genes in deep subseafloor sedimentary metagenomes.</title>
        <authorList>
            <person name="Kawai M."/>
            <person name="Futagami T."/>
            <person name="Toyoda A."/>
            <person name="Takaki Y."/>
            <person name="Nishi S."/>
            <person name="Hori S."/>
            <person name="Arai W."/>
            <person name="Tsubouchi T."/>
            <person name="Morono Y."/>
            <person name="Uchiyama I."/>
            <person name="Ito T."/>
            <person name="Fujiyama A."/>
            <person name="Inagaki F."/>
            <person name="Takami H."/>
        </authorList>
    </citation>
    <scope>NUCLEOTIDE SEQUENCE</scope>
    <source>
        <strain evidence="2">Expedition CK06-06</strain>
    </source>
</reference>
<feature type="domain" description="Uroporphyrinogen decarboxylase (URO-D)" evidence="1">
    <location>
        <begin position="5"/>
        <end position="62"/>
    </location>
</feature>
<dbReference type="InterPro" id="IPR038071">
    <property type="entry name" value="UROD/MetE-like_sf"/>
</dbReference>
<comment type="caution">
    <text evidence="2">The sequence shown here is derived from an EMBL/GenBank/DDBJ whole genome shotgun (WGS) entry which is preliminary data.</text>
</comment>
<dbReference type="Pfam" id="PF01208">
    <property type="entry name" value="URO-D"/>
    <property type="match status" value="1"/>
</dbReference>
<evidence type="ECO:0000313" key="2">
    <source>
        <dbReference type="EMBL" id="GAJ08624.1"/>
    </source>
</evidence>
<gene>
    <name evidence="2" type="ORF">S12H4_43532</name>
</gene>
<name>X1TTQ6_9ZZZZ</name>
<protein>
    <recommendedName>
        <fullName evidence="1">Uroporphyrinogen decarboxylase (URO-D) domain-containing protein</fullName>
    </recommendedName>
</protein>
<dbReference type="AlphaFoldDB" id="X1TTQ6"/>
<feature type="non-terminal residue" evidence="2">
    <location>
        <position position="1"/>
    </location>
</feature>
<dbReference type="GO" id="GO:0004853">
    <property type="term" value="F:uroporphyrinogen decarboxylase activity"/>
    <property type="evidence" value="ECO:0007669"/>
    <property type="project" value="InterPro"/>
</dbReference>
<dbReference type="GO" id="GO:0006779">
    <property type="term" value="P:porphyrin-containing compound biosynthetic process"/>
    <property type="evidence" value="ECO:0007669"/>
    <property type="project" value="InterPro"/>
</dbReference>
<dbReference type="Gene3D" id="3.20.20.210">
    <property type="match status" value="1"/>
</dbReference>
<organism evidence="2">
    <name type="scientific">marine sediment metagenome</name>
    <dbReference type="NCBI Taxonomy" id="412755"/>
    <lineage>
        <taxon>unclassified sequences</taxon>
        <taxon>metagenomes</taxon>
        <taxon>ecological metagenomes</taxon>
    </lineage>
</organism>